<name>A0A9W7BLW3_9STRA</name>
<protein>
    <submittedName>
        <fullName evidence="2">Uncharacterized protein</fullName>
    </submittedName>
</protein>
<reference evidence="3" key="1">
    <citation type="journal article" date="2023" name="Commun. Biol.">
        <title>Genome analysis of Parmales, the sister group of diatoms, reveals the evolutionary specialization of diatoms from phago-mixotrophs to photoautotrophs.</title>
        <authorList>
            <person name="Ban H."/>
            <person name="Sato S."/>
            <person name="Yoshikawa S."/>
            <person name="Yamada K."/>
            <person name="Nakamura Y."/>
            <person name="Ichinomiya M."/>
            <person name="Sato N."/>
            <person name="Blanc-Mathieu R."/>
            <person name="Endo H."/>
            <person name="Kuwata A."/>
            <person name="Ogata H."/>
        </authorList>
    </citation>
    <scope>NUCLEOTIDE SEQUENCE [LARGE SCALE GENOMIC DNA]</scope>
</reference>
<organism evidence="2 3">
    <name type="scientific">Triparma laevis f. inornata</name>
    <dbReference type="NCBI Taxonomy" id="1714386"/>
    <lineage>
        <taxon>Eukaryota</taxon>
        <taxon>Sar</taxon>
        <taxon>Stramenopiles</taxon>
        <taxon>Ochrophyta</taxon>
        <taxon>Bolidophyceae</taxon>
        <taxon>Parmales</taxon>
        <taxon>Triparmaceae</taxon>
        <taxon>Triparma</taxon>
    </lineage>
</organism>
<dbReference type="AlphaFoldDB" id="A0A9W7BLW3"/>
<dbReference type="Proteomes" id="UP001162640">
    <property type="component" value="Unassembled WGS sequence"/>
</dbReference>
<feature type="chain" id="PRO_5040797385" evidence="1">
    <location>
        <begin position="20"/>
        <end position="548"/>
    </location>
</feature>
<evidence type="ECO:0000313" key="3">
    <source>
        <dbReference type="Proteomes" id="UP001162640"/>
    </source>
</evidence>
<dbReference type="EMBL" id="BLQM01000446">
    <property type="protein sequence ID" value="GMH90300.1"/>
    <property type="molecule type" value="Genomic_DNA"/>
</dbReference>
<keyword evidence="1" id="KW-0732">Signal</keyword>
<comment type="caution">
    <text evidence="2">The sequence shown here is derived from an EMBL/GenBank/DDBJ whole genome shotgun (WGS) entry which is preliminary data.</text>
</comment>
<gene>
    <name evidence="2" type="ORF">TL16_g11724</name>
</gene>
<feature type="signal peptide" evidence="1">
    <location>
        <begin position="1"/>
        <end position="19"/>
    </location>
</feature>
<evidence type="ECO:0000313" key="2">
    <source>
        <dbReference type="EMBL" id="GMH90300.1"/>
    </source>
</evidence>
<proteinExistence type="predicted"/>
<evidence type="ECO:0000256" key="1">
    <source>
        <dbReference type="SAM" id="SignalP"/>
    </source>
</evidence>
<sequence>MKLSLALSFLLAPLTFTQGATPIDSGVSYWHGNIQGSNAGSAGYTFYANVFDLFQEGYPINAQMGLAGTWYTLPREQGQEANTCACPKWGEEIQCCNQEQSWCTQMAWSIEGGGGYWRSTFPKDKATWQLVSSSACYNDYARTLDWNPSEQACANMNVVQLSNSLLLPPDGISFDSTEGLVGYGWLNTPMGKVTDDDSRNFWTLVFDTDAFKGPVLYVLPEFYAEREPDQQVGYIPDLGNGAIGLQMGESSAEVQMVPTFQTEDGSGSWRLPRMRFPNNGGKTILSMGQKSYLAADVGGVLEISLENGSLDTSEILANGLPVSPSCFDSGGCISDAMFTVNAESGREYRMGYFNTTMEGDDVIWALEINGCTDPEGCWMPQYLTDGMVAMGYDEAPQDLKDAVFEEKVDANPPHGPFDAASIDNRALYGTCFDSPGPASSGDVYCASTLGGTWVAWQWYKFVDQPALQRLGLSEEEKAFMQGRVEVMHALVDGEGGDWIKRGERVEGIGLATFDDSAVVLPPEGLERGYVPVAIYEGREMPGECTKTQ</sequence>
<accession>A0A9W7BLW3</accession>